<keyword evidence="1" id="KW-0175">Coiled coil</keyword>
<dbReference type="EMBL" id="CASHTH010001255">
    <property type="protein sequence ID" value="CAI8013359.1"/>
    <property type="molecule type" value="Genomic_DNA"/>
</dbReference>
<comment type="caution">
    <text evidence="3">The sequence shown here is derived from an EMBL/GenBank/DDBJ whole genome shotgun (WGS) entry which is preliminary data.</text>
</comment>
<feature type="compositionally biased region" description="Low complexity" evidence="2">
    <location>
        <begin position="237"/>
        <end position="261"/>
    </location>
</feature>
<evidence type="ECO:0000313" key="4">
    <source>
        <dbReference type="Proteomes" id="UP001174909"/>
    </source>
</evidence>
<evidence type="ECO:0000256" key="1">
    <source>
        <dbReference type="SAM" id="Coils"/>
    </source>
</evidence>
<dbReference type="Proteomes" id="UP001174909">
    <property type="component" value="Unassembled WGS sequence"/>
</dbReference>
<dbReference type="AlphaFoldDB" id="A0AA35WAG0"/>
<organism evidence="3 4">
    <name type="scientific">Geodia barretti</name>
    <name type="common">Barrett's horny sponge</name>
    <dbReference type="NCBI Taxonomy" id="519541"/>
    <lineage>
        <taxon>Eukaryota</taxon>
        <taxon>Metazoa</taxon>
        <taxon>Porifera</taxon>
        <taxon>Demospongiae</taxon>
        <taxon>Heteroscleromorpha</taxon>
        <taxon>Tetractinellida</taxon>
        <taxon>Astrophorina</taxon>
        <taxon>Geodiidae</taxon>
        <taxon>Geodia</taxon>
    </lineage>
</organism>
<sequence>MERGNSRGSAGNSLFGEVDDRRLQVERKYVSLQVKHDSLEKRHNSMSQQYKRLKAEMSSLLCQFSVVGADAAHIKRLEVALRQAQSEKESLVTKLHKLEKQQASVLASQERLQYVAAFGDKREYIAIIETQLRNARKENSSLTKEKEMKGLQLVWETQKLRETEGKLHRKEQEMARGQKEVSAFKMRLHEMQENLEKAESSCKQQEAQVQLLERELEQQQSLRGPSRRRSTIPHQDSSATSSSSRDPSTGLSSSRDQQSQSLAGELADCDESVREGKVVVEGEGGKEKENRVTKSPKREGRRRSVKLGAISFLEEVEREFEKKASQQAPVKNTQTALYGNRLKGGYCGAPVYPSTGQVEDQPMSTAICYV</sequence>
<keyword evidence="4" id="KW-1185">Reference proteome</keyword>
<proteinExistence type="predicted"/>
<accession>A0AA35WAG0</accession>
<feature type="coiled-coil region" evidence="1">
    <location>
        <begin position="22"/>
        <end position="101"/>
    </location>
</feature>
<name>A0AA35WAG0_GEOBA</name>
<evidence type="ECO:0000256" key="2">
    <source>
        <dbReference type="SAM" id="MobiDB-lite"/>
    </source>
</evidence>
<feature type="compositionally biased region" description="Basic and acidic residues" evidence="2">
    <location>
        <begin position="271"/>
        <end position="298"/>
    </location>
</feature>
<feature type="non-terminal residue" evidence="3">
    <location>
        <position position="1"/>
    </location>
</feature>
<reference evidence="3" key="1">
    <citation type="submission" date="2023-03" db="EMBL/GenBank/DDBJ databases">
        <authorList>
            <person name="Steffen K."/>
            <person name="Cardenas P."/>
        </authorList>
    </citation>
    <scope>NUCLEOTIDE SEQUENCE</scope>
</reference>
<evidence type="ECO:0000313" key="3">
    <source>
        <dbReference type="EMBL" id="CAI8013359.1"/>
    </source>
</evidence>
<feature type="region of interest" description="Disordered" evidence="2">
    <location>
        <begin position="217"/>
        <end position="302"/>
    </location>
</feature>
<gene>
    <name evidence="3" type="ORF">GBAR_LOCUS8485</name>
</gene>
<protein>
    <submittedName>
        <fullName evidence="3">Protein Spindly-A</fullName>
    </submittedName>
</protein>